<dbReference type="Pfam" id="PF01161">
    <property type="entry name" value="PBP"/>
    <property type="match status" value="1"/>
</dbReference>
<dbReference type="OrthoDB" id="9797506at2"/>
<dbReference type="EMBL" id="JANX01000056">
    <property type="protein sequence ID" value="KGM34984.1"/>
    <property type="molecule type" value="Genomic_DNA"/>
</dbReference>
<dbReference type="InterPro" id="IPR008914">
    <property type="entry name" value="PEBP"/>
</dbReference>
<protein>
    <submittedName>
        <fullName evidence="2">Phosphatidylethanolamine-binding protein</fullName>
    </submittedName>
</protein>
<dbReference type="CDD" id="cd00865">
    <property type="entry name" value="PEBP_bact_arch"/>
    <property type="match status" value="1"/>
</dbReference>
<sequence>MRPFSAAAGLALAAILSASPGHAAQFRLTSPDLTPGGTIADRFVFNGFGCTGGNVSPALAWSGAPAGTKSFVVTAYDPDAPSGSGWWHWVVADIPAGVTALPQGAGAPSGQGLPAGAVQGRTDYGSSAYGGPCPPQGDKPHRYIFTVHALSVDRLPVDPQASAAMVGFALHGTEIGRASLTALYGR</sequence>
<dbReference type="InterPro" id="IPR036610">
    <property type="entry name" value="PEBP-like_sf"/>
</dbReference>
<feature type="signal peptide" evidence="1">
    <location>
        <begin position="1"/>
        <end position="23"/>
    </location>
</feature>
<dbReference type="SUPFAM" id="SSF49777">
    <property type="entry name" value="PEBP-like"/>
    <property type="match status" value="1"/>
</dbReference>
<feature type="chain" id="PRO_5001968421" evidence="1">
    <location>
        <begin position="24"/>
        <end position="186"/>
    </location>
</feature>
<comment type="caution">
    <text evidence="2">The sequence shown here is derived from an EMBL/GenBank/DDBJ whole genome shotgun (WGS) entry which is preliminary data.</text>
</comment>
<dbReference type="PANTHER" id="PTHR30289:SF1">
    <property type="entry name" value="PEBP (PHOSPHATIDYLETHANOLAMINE-BINDING PROTEIN) FAMILY PROTEIN"/>
    <property type="match status" value="1"/>
</dbReference>
<gene>
    <name evidence="2" type="ORF">P409_07200</name>
</gene>
<accession>A0A0A0DA31</accession>
<dbReference type="Gene3D" id="3.90.280.10">
    <property type="entry name" value="PEBP-like"/>
    <property type="match status" value="1"/>
</dbReference>
<dbReference type="Proteomes" id="UP000029995">
    <property type="component" value="Unassembled WGS sequence"/>
</dbReference>
<evidence type="ECO:0000313" key="2">
    <source>
        <dbReference type="EMBL" id="KGM34984.1"/>
    </source>
</evidence>
<dbReference type="AlphaFoldDB" id="A0A0A0DA31"/>
<dbReference type="PANTHER" id="PTHR30289">
    <property type="entry name" value="UNCHARACTERIZED PROTEIN YBCL-RELATED"/>
    <property type="match status" value="1"/>
</dbReference>
<evidence type="ECO:0000256" key="1">
    <source>
        <dbReference type="SAM" id="SignalP"/>
    </source>
</evidence>
<proteinExistence type="predicted"/>
<dbReference type="RefSeq" id="WP_034833610.1">
    <property type="nucleotide sequence ID" value="NZ_JANX01000056.1"/>
</dbReference>
<dbReference type="InterPro" id="IPR005247">
    <property type="entry name" value="YbhB_YbcL/LppC-like"/>
</dbReference>
<name>A0A0A0DA31_9PROT</name>
<keyword evidence="1" id="KW-0732">Signal</keyword>
<evidence type="ECO:0000313" key="3">
    <source>
        <dbReference type="Proteomes" id="UP000029995"/>
    </source>
</evidence>
<reference evidence="2 3" key="1">
    <citation type="submission" date="2014-01" db="EMBL/GenBank/DDBJ databases">
        <title>Genome sequence determination for a cystic fibrosis isolate, Inquilinus limosus.</title>
        <authorList>
            <person name="Pino M."/>
            <person name="Di Conza J."/>
            <person name="Gutkind G."/>
        </authorList>
    </citation>
    <scope>NUCLEOTIDE SEQUENCE [LARGE SCALE GENOMIC DNA]</scope>
    <source>
        <strain evidence="2 3">MP06</strain>
    </source>
</reference>
<organism evidence="2 3">
    <name type="scientific">Inquilinus limosus MP06</name>
    <dbReference type="NCBI Taxonomy" id="1398085"/>
    <lineage>
        <taxon>Bacteria</taxon>
        <taxon>Pseudomonadati</taxon>
        <taxon>Pseudomonadota</taxon>
        <taxon>Alphaproteobacteria</taxon>
        <taxon>Rhodospirillales</taxon>
        <taxon>Rhodospirillaceae</taxon>
        <taxon>Inquilinus</taxon>
    </lineage>
</organism>
<dbReference type="NCBIfam" id="TIGR00481">
    <property type="entry name" value="YbhB/YbcL family Raf kinase inhibitor-like protein"/>
    <property type="match status" value="1"/>
</dbReference>